<dbReference type="EMBL" id="BORP01000001">
    <property type="protein sequence ID" value="GIO26382.1"/>
    <property type="molecule type" value="Genomic_DNA"/>
</dbReference>
<name>A0A920C769_9BACI</name>
<evidence type="ECO:0000313" key="2">
    <source>
        <dbReference type="EMBL" id="GIO26382.1"/>
    </source>
</evidence>
<dbReference type="Proteomes" id="UP000676917">
    <property type="component" value="Unassembled WGS sequence"/>
</dbReference>
<reference evidence="2" key="1">
    <citation type="submission" date="2021-03" db="EMBL/GenBank/DDBJ databases">
        <title>Antimicrobial resistance genes in bacteria isolated from Japanese honey, and their potential for conferring macrolide and lincosamide resistance in the American foulbrood pathogen Paenibacillus larvae.</title>
        <authorList>
            <person name="Okamoto M."/>
            <person name="Kumagai M."/>
            <person name="Kanamori H."/>
            <person name="Takamatsu D."/>
        </authorList>
    </citation>
    <scope>NUCLEOTIDE SEQUENCE</scope>
    <source>
        <strain evidence="2">J43TS3</strain>
    </source>
</reference>
<protein>
    <submittedName>
        <fullName evidence="2">Uncharacterized protein</fullName>
    </submittedName>
</protein>
<evidence type="ECO:0000256" key="1">
    <source>
        <dbReference type="SAM" id="Coils"/>
    </source>
</evidence>
<dbReference type="AlphaFoldDB" id="A0A920C769"/>
<keyword evidence="3" id="KW-1185">Reference proteome</keyword>
<sequence length="155" mass="18122">MSNIKLYDPDMLLIHVEGQTEIYNRELEELKELQKKQQDKLLETIKLYKPIMKKIYENDFLFTHPTLNYQTSKGPILGYDKDNNSLITYDITREVIVSVNLYDHEEKGYRIAKLVENGFYNDAITGIKYIGVMIDNYLSSLKDDISKAKSELENS</sequence>
<gene>
    <name evidence="2" type="ORF">J43TS3_09930</name>
</gene>
<proteinExistence type="predicted"/>
<dbReference type="RefSeq" id="WP_212919848.1">
    <property type="nucleotide sequence ID" value="NZ_BORP01000001.1"/>
</dbReference>
<evidence type="ECO:0000313" key="3">
    <source>
        <dbReference type="Proteomes" id="UP000676917"/>
    </source>
</evidence>
<keyword evidence="1" id="KW-0175">Coiled coil</keyword>
<accession>A0A920C769</accession>
<feature type="coiled-coil region" evidence="1">
    <location>
        <begin position="13"/>
        <end position="44"/>
    </location>
</feature>
<comment type="caution">
    <text evidence="2">The sequence shown here is derived from an EMBL/GenBank/DDBJ whole genome shotgun (WGS) entry which is preliminary data.</text>
</comment>
<organism evidence="2 3">
    <name type="scientific">Ornithinibacillus bavariensis</name>
    <dbReference type="NCBI Taxonomy" id="545502"/>
    <lineage>
        <taxon>Bacteria</taxon>
        <taxon>Bacillati</taxon>
        <taxon>Bacillota</taxon>
        <taxon>Bacilli</taxon>
        <taxon>Bacillales</taxon>
        <taxon>Bacillaceae</taxon>
        <taxon>Ornithinibacillus</taxon>
    </lineage>
</organism>